<feature type="region of interest" description="Disordered" evidence="1">
    <location>
        <begin position="158"/>
        <end position="178"/>
    </location>
</feature>
<evidence type="ECO:0000313" key="2">
    <source>
        <dbReference type="EMBL" id="POS82761.1"/>
    </source>
</evidence>
<comment type="caution">
    <text evidence="2">The sequence shown here is derived from an EMBL/GenBank/DDBJ whole genome shotgun (WGS) entry which is preliminary data.</text>
</comment>
<reference evidence="2 3" key="1">
    <citation type="submission" date="2017-10" db="EMBL/GenBank/DDBJ databases">
        <title>Development of genomic resources for the powdery mildew, Erysiphe pulchra.</title>
        <authorList>
            <person name="Wadl P.A."/>
            <person name="Mack B.M."/>
            <person name="Moore G."/>
            <person name="Beltz S.B."/>
        </authorList>
    </citation>
    <scope>NUCLEOTIDE SEQUENCE [LARGE SCALE GENOMIC DNA]</scope>
    <source>
        <strain evidence="2">Cflorida</strain>
    </source>
</reference>
<keyword evidence="3" id="KW-1185">Reference proteome</keyword>
<feature type="non-terminal residue" evidence="2">
    <location>
        <position position="178"/>
    </location>
</feature>
<dbReference type="Proteomes" id="UP000237438">
    <property type="component" value="Unassembled WGS sequence"/>
</dbReference>
<evidence type="ECO:0000256" key="1">
    <source>
        <dbReference type="SAM" id="MobiDB-lite"/>
    </source>
</evidence>
<accession>A0A2S4PL69</accession>
<feature type="non-terminal residue" evidence="2">
    <location>
        <position position="1"/>
    </location>
</feature>
<name>A0A2S4PL69_9PEZI</name>
<protein>
    <submittedName>
        <fullName evidence="2">Uncharacterized protein</fullName>
    </submittedName>
</protein>
<organism evidence="2 3">
    <name type="scientific">Erysiphe pulchra</name>
    <dbReference type="NCBI Taxonomy" id="225359"/>
    <lineage>
        <taxon>Eukaryota</taxon>
        <taxon>Fungi</taxon>
        <taxon>Dikarya</taxon>
        <taxon>Ascomycota</taxon>
        <taxon>Pezizomycotina</taxon>
        <taxon>Leotiomycetes</taxon>
        <taxon>Erysiphales</taxon>
        <taxon>Erysiphaceae</taxon>
        <taxon>Erysiphe</taxon>
    </lineage>
</organism>
<evidence type="ECO:0000313" key="3">
    <source>
        <dbReference type="Proteomes" id="UP000237438"/>
    </source>
</evidence>
<gene>
    <name evidence="2" type="ORF">EPUL_005400</name>
</gene>
<dbReference type="AlphaFoldDB" id="A0A2S4PL69"/>
<sequence>PVNAAPSHDAFGVTNYGFQCFSRVYPKFVLFAATKRYCDITKIQPSLRSLIFKDAEYRNKNYFRVAQKLFKPVRNSIIPILEDGTFYPFEFEPELRMVQNSAGEMIKKDLGPDRLVIDMKCNIIGAFSDLDYENKIAVGRVKNCTVLKSIEDYISPFVSGTPERSPPRSPQRSREQSP</sequence>
<dbReference type="EMBL" id="PEDP01002285">
    <property type="protein sequence ID" value="POS82761.1"/>
    <property type="molecule type" value="Genomic_DNA"/>
</dbReference>
<proteinExistence type="predicted"/>